<dbReference type="AlphaFoldDB" id="A0A2P6NFS0"/>
<evidence type="ECO:0000256" key="1">
    <source>
        <dbReference type="SAM" id="MobiDB-lite"/>
    </source>
</evidence>
<dbReference type="EMBL" id="MDYQ01000095">
    <property type="protein sequence ID" value="PRP82803.1"/>
    <property type="molecule type" value="Genomic_DNA"/>
</dbReference>
<feature type="compositionally biased region" description="Polar residues" evidence="1">
    <location>
        <begin position="51"/>
        <end position="66"/>
    </location>
</feature>
<sequence>MSAAQLDMLRLCTPDEDRYNHWTNKTSRLGRKPFDHTYWLLQMEASKKAKQPTQQSSLMKMEQSSIHTKDPAQENKK</sequence>
<keyword evidence="3" id="KW-1185">Reference proteome</keyword>
<evidence type="ECO:0000313" key="2">
    <source>
        <dbReference type="EMBL" id="PRP82803.1"/>
    </source>
</evidence>
<dbReference type="Proteomes" id="UP000241769">
    <property type="component" value="Unassembled WGS sequence"/>
</dbReference>
<feature type="compositionally biased region" description="Basic and acidic residues" evidence="1">
    <location>
        <begin position="67"/>
        <end position="77"/>
    </location>
</feature>
<proteinExistence type="predicted"/>
<comment type="caution">
    <text evidence="2">The sequence shown here is derived from an EMBL/GenBank/DDBJ whole genome shotgun (WGS) entry which is preliminary data.</text>
</comment>
<dbReference type="InParanoid" id="A0A2P6NFS0"/>
<gene>
    <name evidence="2" type="ORF">PROFUN_10018</name>
</gene>
<reference evidence="2 3" key="1">
    <citation type="journal article" date="2018" name="Genome Biol. Evol.">
        <title>Multiple Roots of Fruiting Body Formation in Amoebozoa.</title>
        <authorList>
            <person name="Hillmann F."/>
            <person name="Forbes G."/>
            <person name="Novohradska S."/>
            <person name="Ferling I."/>
            <person name="Riege K."/>
            <person name="Groth M."/>
            <person name="Westermann M."/>
            <person name="Marz M."/>
            <person name="Spaller T."/>
            <person name="Winckler T."/>
            <person name="Schaap P."/>
            <person name="Glockner G."/>
        </authorList>
    </citation>
    <scope>NUCLEOTIDE SEQUENCE [LARGE SCALE GENOMIC DNA]</scope>
    <source>
        <strain evidence="2 3">Jena</strain>
    </source>
</reference>
<protein>
    <submittedName>
        <fullName evidence="2">Uncharacterized protein</fullName>
    </submittedName>
</protein>
<evidence type="ECO:0000313" key="3">
    <source>
        <dbReference type="Proteomes" id="UP000241769"/>
    </source>
</evidence>
<feature type="region of interest" description="Disordered" evidence="1">
    <location>
        <begin position="46"/>
        <end position="77"/>
    </location>
</feature>
<accession>A0A2P6NFS0</accession>
<organism evidence="2 3">
    <name type="scientific">Planoprotostelium fungivorum</name>
    <dbReference type="NCBI Taxonomy" id="1890364"/>
    <lineage>
        <taxon>Eukaryota</taxon>
        <taxon>Amoebozoa</taxon>
        <taxon>Evosea</taxon>
        <taxon>Variosea</taxon>
        <taxon>Cavosteliida</taxon>
        <taxon>Cavosteliaceae</taxon>
        <taxon>Planoprotostelium</taxon>
    </lineage>
</organism>
<name>A0A2P6NFS0_9EUKA</name>